<dbReference type="InterPro" id="IPR012337">
    <property type="entry name" value="RNaseH-like_sf"/>
</dbReference>
<keyword evidence="1" id="KW-1133">Transmembrane helix</keyword>
<protein>
    <submittedName>
        <fullName evidence="2">Uncharacterized protein</fullName>
    </submittedName>
</protein>
<dbReference type="EMBL" id="JAACJM010000022">
    <property type="protein sequence ID" value="KAF5366530.1"/>
    <property type="molecule type" value="Genomic_DNA"/>
</dbReference>
<evidence type="ECO:0000256" key="1">
    <source>
        <dbReference type="SAM" id="Phobius"/>
    </source>
</evidence>
<keyword evidence="1" id="KW-0472">Membrane</keyword>
<evidence type="ECO:0000313" key="2">
    <source>
        <dbReference type="EMBL" id="KAF5366530.1"/>
    </source>
</evidence>
<comment type="caution">
    <text evidence="2">The sequence shown here is derived from an EMBL/GenBank/DDBJ whole genome shotgun (WGS) entry which is preliminary data.</text>
</comment>
<keyword evidence="3" id="KW-1185">Reference proteome</keyword>
<sequence length="319" mass="36237">MENKAGGGFDWCNNFRDWGAGGLWGCFMGLVLWIAIHVRLLDDISAYVDDNFGFEDEEKMAIYVDKDGNMYLLPEKQVKLLELWDKLGVPHDPPKHLFGPILTIIGFEVNANAMTIYMSPSSHSELITAVKFFATPKQCHILYWQLISGKNDSNAQIWISVDMCRELEWMIGHMKGMEGIWMLESKEWNDEDADIVLYCDTCPSGLGFWVHLDSVTLGFQHRINNASPGIFFSEALSVLSALNFAMGSSNLPPQCVCIFTDNTNTINIFNKLKATPSYNPILITAVNLLLKYHTQLWVYHIPGDQNHISTTPRNHYFPF</sequence>
<proteinExistence type="predicted"/>
<organism evidence="2 3">
    <name type="scientific">Tetrapyrgos nigripes</name>
    <dbReference type="NCBI Taxonomy" id="182062"/>
    <lineage>
        <taxon>Eukaryota</taxon>
        <taxon>Fungi</taxon>
        <taxon>Dikarya</taxon>
        <taxon>Basidiomycota</taxon>
        <taxon>Agaricomycotina</taxon>
        <taxon>Agaricomycetes</taxon>
        <taxon>Agaricomycetidae</taxon>
        <taxon>Agaricales</taxon>
        <taxon>Marasmiineae</taxon>
        <taxon>Marasmiaceae</taxon>
        <taxon>Tetrapyrgos</taxon>
    </lineage>
</organism>
<dbReference type="SUPFAM" id="SSF53098">
    <property type="entry name" value="Ribonuclease H-like"/>
    <property type="match status" value="1"/>
</dbReference>
<accession>A0A8H5LQR6</accession>
<gene>
    <name evidence="2" type="ORF">D9758_008949</name>
</gene>
<dbReference type="AlphaFoldDB" id="A0A8H5LQR6"/>
<reference evidence="2 3" key="1">
    <citation type="journal article" date="2020" name="ISME J.">
        <title>Uncovering the hidden diversity of litter-decomposition mechanisms in mushroom-forming fungi.</title>
        <authorList>
            <person name="Floudas D."/>
            <person name="Bentzer J."/>
            <person name="Ahren D."/>
            <person name="Johansson T."/>
            <person name="Persson P."/>
            <person name="Tunlid A."/>
        </authorList>
    </citation>
    <scope>NUCLEOTIDE SEQUENCE [LARGE SCALE GENOMIC DNA]</scope>
    <source>
        <strain evidence="2 3">CBS 291.85</strain>
    </source>
</reference>
<name>A0A8H5LQR6_9AGAR</name>
<dbReference type="OrthoDB" id="198652at2759"/>
<evidence type="ECO:0000313" key="3">
    <source>
        <dbReference type="Proteomes" id="UP000559256"/>
    </source>
</evidence>
<keyword evidence="1" id="KW-0812">Transmembrane</keyword>
<feature type="transmembrane region" description="Helical" evidence="1">
    <location>
        <begin position="18"/>
        <end position="36"/>
    </location>
</feature>
<dbReference type="Proteomes" id="UP000559256">
    <property type="component" value="Unassembled WGS sequence"/>
</dbReference>